<feature type="domain" description="RING-type" evidence="2">
    <location>
        <begin position="69"/>
        <end position="121"/>
    </location>
</feature>
<dbReference type="GO" id="GO:0061630">
    <property type="term" value="F:ubiquitin protein ligase activity"/>
    <property type="evidence" value="ECO:0007669"/>
    <property type="project" value="InterPro"/>
</dbReference>
<proteinExistence type="predicted"/>
<keyword evidence="1" id="KW-0479">Metal-binding</keyword>
<evidence type="ECO:0000259" key="2">
    <source>
        <dbReference type="PROSITE" id="PS50089"/>
    </source>
</evidence>
<reference evidence="3" key="1">
    <citation type="journal article" date="2020" name="Stud. Mycol.">
        <title>101 Dothideomycetes genomes: a test case for predicting lifestyles and emergence of pathogens.</title>
        <authorList>
            <person name="Haridas S."/>
            <person name="Albert R."/>
            <person name="Binder M."/>
            <person name="Bloem J."/>
            <person name="Labutti K."/>
            <person name="Salamov A."/>
            <person name="Andreopoulos B."/>
            <person name="Baker S."/>
            <person name="Barry K."/>
            <person name="Bills G."/>
            <person name="Bluhm B."/>
            <person name="Cannon C."/>
            <person name="Castanera R."/>
            <person name="Culley D."/>
            <person name="Daum C."/>
            <person name="Ezra D."/>
            <person name="Gonzalez J."/>
            <person name="Henrissat B."/>
            <person name="Kuo A."/>
            <person name="Liang C."/>
            <person name="Lipzen A."/>
            <person name="Lutzoni F."/>
            <person name="Magnuson J."/>
            <person name="Mondo S."/>
            <person name="Nolan M."/>
            <person name="Ohm R."/>
            <person name="Pangilinan J."/>
            <person name="Park H.-J."/>
            <person name="Ramirez L."/>
            <person name="Alfaro M."/>
            <person name="Sun H."/>
            <person name="Tritt A."/>
            <person name="Yoshinaga Y."/>
            <person name="Zwiers L.-H."/>
            <person name="Turgeon B."/>
            <person name="Goodwin S."/>
            <person name="Spatafora J."/>
            <person name="Crous P."/>
            <person name="Grigoriev I."/>
        </authorList>
    </citation>
    <scope>NUCLEOTIDE SEQUENCE</scope>
    <source>
        <strain evidence="3">HMLAC05119</strain>
    </source>
</reference>
<dbReference type="PANTHER" id="PTHR21540:SF0">
    <property type="entry name" value="PHD FAMILY PROTEIN"/>
    <property type="match status" value="1"/>
</dbReference>
<sequence>MTIFKSRGATQKLGPINFGSKIVRFRVSNIDKRFIVHEDLICHTSTLFKTKLQKNRRIRKSSSSAFEECCICQDDLNPITKDITYCITCGKDIHDICIEKWKRTAAQREGGRTLPTCPMCRAPWKNEPLLKHLNLHENLDADAVQIYIDWMYSSAIRVPSSITRNTDAFNVMLMKCWAVASAVQDMAFRNAVIYAFFTVAEARFWGSTVHWAFVEGNANAEIKDFVMEIFMNFTNPGWFKRHGAKWPGVFVRSLADRILGSGKRKDYHEVRSTWLERLEIETGNSRAWGRERCYGRERGGQ</sequence>
<evidence type="ECO:0000256" key="1">
    <source>
        <dbReference type="PROSITE-ProRule" id="PRU00175"/>
    </source>
</evidence>
<keyword evidence="1" id="KW-0862">Zinc</keyword>
<dbReference type="InterPro" id="IPR013083">
    <property type="entry name" value="Znf_RING/FYVE/PHD"/>
</dbReference>
<keyword evidence="4" id="KW-1185">Reference proteome</keyword>
<dbReference type="PROSITE" id="PS50089">
    <property type="entry name" value="ZF_RING_2"/>
    <property type="match status" value="1"/>
</dbReference>
<dbReference type="AlphaFoldDB" id="A0A6A5R0L5"/>
<dbReference type="PANTHER" id="PTHR21540">
    <property type="entry name" value="RING FINGER AND SWIM DOMAIN-CONTAINING PROTEIN 2"/>
    <property type="match status" value="1"/>
</dbReference>
<keyword evidence="1" id="KW-0863">Zinc-finger</keyword>
<dbReference type="InterPro" id="IPR001841">
    <property type="entry name" value="Znf_RING"/>
</dbReference>
<dbReference type="Proteomes" id="UP000800096">
    <property type="component" value="Unassembled WGS sequence"/>
</dbReference>
<name>A0A6A5R0L5_AMPQU</name>
<dbReference type="EMBL" id="ML979132">
    <property type="protein sequence ID" value="KAF1920648.1"/>
    <property type="molecule type" value="Genomic_DNA"/>
</dbReference>
<accession>A0A6A5R0L5</accession>
<dbReference type="InterPro" id="IPR039903">
    <property type="entry name" value="Zswim2"/>
</dbReference>
<gene>
    <name evidence="3" type="ORF">BDU57DRAFT_561827</name>
</gene>
<dbReference type="SUPFAM" id="SSF57850">
    <property type="entry name" value="RING/U-box"/>
    <property type="match status" value="1"/>
</dbReference>
<organism evidence="3 4">
    <name type="scientific">Ampelomyces quisqualis</name>
    <name type="common">Powdery mildew agent</name>
    <dbReference type="NCBI Taxonomy" id="50730"/>
    <lineage>
        <taxon>Eukaryota</taxon>
        <taxon>Fungi</taxon>
        <taxon>Dikarya</taxon>
        <taxon>Ascomycota</taxon>
        <taxon>Pezizomycotina</taxon>
        <taxon>Dothideomycetes</taxon>
        <taxon>Pleosporomycetidae</taxon>
        <taxon>Pleosporales</taxon>
        <taxon>Pleosporineae</taxon>
        <taxon>Phaeosphaeriaceae</taxon>
        <taxon>Ampelomyces</taxon>
    </lineage>
</organism>
<dbReference type="GO" id="GO:0008270">
    <property type="term" value="F:zinc ion binding"/>
    <property type="evidence" value="ECO:0007669"/>
    <property type="project" value="UniProtKB-KW"/>
</dbReference>
<dbReference type="OrthoDB" id="2122982at2759"/>
<evidence type="ECO:0000313" key="4">
    <source>
        <dbReference type="Proteomes" id="UP000800096"/>
    </source>
</evidence>
<evidence type="ECO:0000313" key="3">
    <source>
        <dbReference type="EMBL" id="KAF1920648.1"/>
    </source>
</evidence>
<dbReference type="Gene3D" id="3.30.40.10">
    <property type="entry name" value="Zinc/RING finger domain, C3HC4 (zinc finger)"/>
    <property type="match status" value="1"/>
</dbReference>
<protein>
    <recommendedName>
        <fullName evidence="2">RING-type domain-containing protein</fullName>
    </recommendedName>
</protein>